<dbReference type="OrthoDB" id="196547at2759"/>
<feature type="transmembrane region" description="Helical" evidence="1">
    <location>
        <begin position="14"/>
        <end position="36"/>
    </location>
</feature>
<dbReference type="KEGG" id="nnu:104593001"/>
<dbReference type="FunCoup" id="A0A1U7ZBJ1">
    <property type="interactions" value="1281"/>
</dbReference>
<keyword evidence="1" id="KW-0472">Membrane</keyword>
<reference evidence="4" key="1">
    <citation type="submission" date="2025-08" db="UniProtKB">
        <authorList>
            <consortium name="RefSeq"/>
        </authorList>
    </citation>
    <scope>IDENTIFICATION</scope>
</reference>
<dbReference type="OMA" id="FIVHKVP"/>
<dbReference type="InterPro" id="IPR016137">
    <property type="entry name" value="RGS"/>
</dbReference>
<dbReference type="SMART" id="SM00315">
    <property type="entry name" value="RGS"/>
    <property type="match status" value="1"/>
</dbReference>
<feature type="transmembrane region" description="Helical" evidence="1">
    <location>
        <begin position="84"/>
        <end position="105"/>
    </location>
</feature>
<dbReference type="eggNOG" id="ENOG502QVMV">
    <property type="taxonomic scope" value="Eukaryota"/>
</dbReference>
<keyword evidence="3" id="KW-1185">Reference proteome</keyword>
<dbReference type="PROSITE" id="PS50132">
    <property type="entry name" value="RGS"/>
    <property type="match status" value="1"/>
</dbReference>
<dbReference type="RefSeq" id="XP_010250906.1">
    <property type="nucleotide sequence ID" value="XM_010252604.2"/>
</dbReference>
<dbReference type="InterPro" id="IPR044926">
    <property type="entry name" value="RGS_subdomain_2"/>
</dbReference>
<accession>A0A1U7ZBJ1</accession>
<organism evidence="3 4">
    <name type="scientific">Nelumbo nucifera</name>
    <name type="common">Sacred lotus</name>
    <dbReference type="NCBI Taxonomy" id="4432"/>
    <lineage>
        <taxon>Eukaryota</taxon>
        <taxon>Viridiplantae</taxon>
        <taxon>Streptophyta</taxon>
        <taxon>Embryophyta</taxon>
        <taxon>Tracheophyta</taxon>
        <taxon>Spermatophyta</taxon>
        <taxon>Magnoliopsida</taxon>
        <taxon>Proteales</taxon>
        <taxon>Nelumbonaceae</taxon>
        <taxon>Nelumbo</taxon>
    </lineage>
</organism>
<evidence type="ECO:0000313" key="4">
    <source>
        <dbReference type="RefSeq" id="XP_010250906.1"/>
    </source>
</evidence>
<dbReference type="Gene3D" id="1.10.167.10">
    <property type="entry name" value="Regulator of G-protein Signalling 4, domain 2"/>
    <property type="match status" value="1"/>
</dbReference>
<dbReference type="GeneID" id="104593001"/>
<name>A0A1U7ZBJ1_NELNU</name>
<proteinExistence type="predicted"/>
<gene>
    <name evidence="4" type="primary">LOC104593001</name>
</gene>
<evidence type="ECO:0000256" key="1">
    <source>
        <dbReference type="SAM" id="Phobius"/>
    </source>
</evidence>
<feature type="transmembrane region" description="Helical" evidence="1">
    <location>
        <begin position="192"/>
        <end position="213"/>
    </location>
</feature>
<evidence type="ECO:0000313" key="3">
    <source>
        <dbReference type="Proteomes" id="UP000189703"/>
    </source>
</evidence>
<dbReference type="InParanoid" id="A0A1U7ZBJ1"/>
<dbReference type="PANTHER" id="PTHR10845:SF192">
    <property type="entry name" value="DOUBLE HIT, ISOFORM B"/>
    <property type="match status" value="1"/>
</dbReference>
<dbReference type="PANTHER" id="PTHR10845">
    <property type="entry name" value="REGULATOR OF G PROTEIN SIGNALING"/>
    <property type="match status" value="1"/>
</dbReference>
<dbReference type="Pfam" id="PF00615">
    <property type="entry name" value="RGS"/>
    <property type="match status" value="1"/>
</dbReference>
<sequence length="458" mass="52348">MAGCAVQGGCPSDYIAVAVSVIAVILLLARSTLPFLVHKIPRTKSSDFWILIIQVVASFNLLFSMVMGINFLKIKKRHWWQSCYIWAVWLEGPLGFGLLLSCRIVQAFQLYHIFVKRRLPPMKSYILLPLILSPWIVGASFIHMKKPLNPRCHLRGQWVIPVVCLHALYIAALAVATWSVQHIKFQFNEFKDLLQGIIVSATSIGVWIVAYIMNEIHENTEWLQVVSRFLLLVMASIFVHAFFSLSISRPLLSQMSLRRREKREFETMGMALRIPDSGLLLQRRATPEIDHNDPLDRLLLNKRFRQSFMAFADSCLAGESVHFYEEVHELGKIPVDDTVRRVYMARHIIENYIVAGGAMEVNISHRSRQEILGTLDLAHPDLFNNAVNELLQLMKVNLGKDYWSSTFFMKYKEELQSQADGHELMERVIGWDISQLSSIHGVDDPFGQEPPSKGSVTF</sequence>
<dbReference type="STRING" id="4432.A0A1U7ZBJ1"/>
<evidence type="ECO:0000259" key="2">
    <source>
        <dbReference type="PROSITE" id="PS50132"/>
    </source>
</evidence>
<feature type="transmembrane region" description="Helical" evidence="1">
    <location>
        <begin position="156"/>
        <end position="180"/>
    </location>
</feature>
<feature type="transmembrane region" description="Helical" evidence="1">
    <location>
        <begin position="225"/>
        <end position="252"/>
    </location>
</feature>
<dbReference type="InterPro" id="IPR036305">
    <property type="entry name" value="RGS_sf"/>
</dbReference>
<protein>
    <submittedName>
        <fullName evidence="4">Regulator of G-protein signaling 1-like</fullName>
    </submittedName>
</protein>
<dbReference type="SUPFAM" id="SSF48097">
    <property type="entry name" value="Regulator of G-protein signaling, RGS"/>
    <property type="match status" value="1"/>
</dbReference>
<dbReference type="Proteomes" id="UP000189703">
    <property type="component" value="Unplaced"/>
</dbReference>
<feature type="domain" description="RGS" evidence="2">
    <location>
        <begin position="294"/>
        <end position="412"/>
    </location>
</feature>
<feature type="transmembrane region" description="Helical" evidence="1">
    <location>
        <begin position="48"/>
        <end position="72"/>
    </location>
</feature>
<keyword evidence="1" id="KW-0812">Transmembrane</keyword>
<dbReference type="AlphaFoldDB" id="A0A1U7ZBJ1"/>
<feature type="transmembrane region" description="Helical" evidence="1">
    <location>
        <begin position="125"/>
        <end position="144"/>
    </location>
</feature>
<keyword evidence="1" id="KW-1133">Transmembrane helix</keyword>